<reference evidence="2" key="1">
    <citation type="submission" date="2018-06" db="EMBL/GenBank/DDBJ databases">
        <authorList>
            <person name="Zhirakovskaya E."/>
        </authorList>
    </citation>
    <scope>NUCLEOTIDE SEQUENCE</scope>
</reference>
<evidence type="ECO:0000259" key="1">
    <source>
        <dbReference type="PROSITE" id="PS51704"/>
    </source>
</evidence>
<dbReference type="CDD" id="cd08581">
    <property type="entry name" value="GDPD_like_1"/>
    <property type="match status" value="1"/>
</dbReference>
<accession>A0A3B1A3T0</accession>
<dbReference type="Gene3D" id="3.20.20.190">
    <property type="entry name" value="Phosphatidylinositol (PI) phosphodiesterase"/>
    <property type="match status" value="1"/>
</dbReference>
<dbReference type="PROSITE" id="PS51704">
    <property type="entry name" value="GP_PDE"/>
    <property type="match status" value="1"/>
</dbReference>
<dbReference type="Pfam" id="PF03009">
    <property type="entry name" value="GDPD"/>
    <property type="match status" value="1"/>
</dbReference>
<evidence type="ECO:0000313" key="2">
    <source>
        <dbReference type="EMBL" id="VAW94257.1"/>
    </source>
</evidence>
<dbReference type="GO" id="GO:0008889">
    <property type="term" value="F:glycerophosphodiester phosphodiesterase activity"/>
    <property type="evidence" value="ECO:0007669"/>
    <property type="project" value="UniProtKB-EC"/>
</dbReference>
<gene>
    <name evidence="2" type="ORF">MNBD_GAMMA19-2011</name>
</gene>
<dbReference type="AlphaFoldDB" id="A0A3B1A3T0"/>
<proteinExistence type="predicted"/>
<organism evidence="2">
    <name type="scientific">hydrothermal vent metagenome</name>
    <dbReference type="NCBI Taxonomy" id="652676"/>
    <lineage>
        <taxon>unclassified sequences</taxon>
        <taxon>metagenomes</taxon>
        <taxon>ecological metagenomes</taxon>
    </lineage>
</organism>
<dbReference type="InterPro" id="IPR017946">
    <property type="entry name" value="PLC-like_Pdiesterase_TIM-brl"/>
</dbReference>
<dbReference type="PANTHER" id="PTHR46211">
    <property type="entry name" value="GLYCEROPHOSPHORYL DIESTER PHOSPHODIESTERASE"/>
    <property type="match status" value="1"/>
</dbReference>
<dbReference type="InterPro" id="IPR030395">
    <property type="entry name" value="GP_PDE_dom"/>
</dbReference>
<sequence length="267" mass="29963">MNTSSTSSQILAHRLVAHRGDSQNYPENTLSALRAALSAGARYIEFDVQFTADEVPMVFHDDQLQRTTGVSANIHQLTAAELTPLRASETQRFGKQFSDEPIPTLDDVLQLLTQWPDATAFVEIKQEAVAHFGTEAVARRMVAALAAHQHNCILISFDATVLQAARNAGMQRIGWVLSQWNNAARQQAEQLAPDMLFCNYKKIPERDVLWPGVWSWALYDIVDPAIALHWFARGVQLIETWDVTAMLRDPRLQVSESTVQKPEKNND</sequence>
<protein>
    <submittedName>
        <fullName evidence="2">Glycerophosphoryl diester phosphodiesterase</fullName>
        <ecNumber evidence="2">3.1.4.46</ecNumber>
    </submittedName>
</protein>
<dbReference type="PROSITE" id="PS50007">
    <property type="entry name" value="PIPLC_X_DOMAIN"/>
    <property type="match status" value="1"/>
</dbReference>
<dbReference type="EMBL" id="UOFV01000013">
    <property type="protein sequence ID" value="VAW94257.1"/>
    <property type="molecule type" value="Genomic_DNA"/>
</dbReference>
<dbReference type="GO" id="GO:0006629">
    <property type="term" value="P:lipid metabolic process"/>
    <property type="evidence" value="ECO:0007669"/>
    <property type="project" value="InterPro"/>
</dbReference>
<feature type="domain" description="GP-PDE" evidence="1">
    <location>
        <begin position="13"/>
        <end position="267"/>
    </location>
</feature>
<name>A0A3B1A3T0_9ZZZZ</name>
<keyword evidence="2" id="KW-0378">Hydrolase</keyword>
<dbReference type="PANTHER" id="PTHR46211:SF1">
    <property type="entry name" value="GLYCEROPHOSPHODIESTER PHOSPHODIESTERASE, CYTOPLASMIC"/>
    <property type="match status" value="1"/>
</dbReference>
<dbReference type="EC" id="3.1.4.46" evidence="2"/>
<dbReference type="SUPFAM" id="SSF51695">
    <property type="entry name" value="PLC-like phosphodiesterases"/>
    <property type="match status" value="1"/>
</dbReference>